<evidence type="ECO:0008006" key="4">
    <source>
        <dbReference type="Google" id="ProtNLM"/>
    </source>
</evidence>
<dbReference type="AlphaFoldDB" id="A0A427XW77"/>
<dbReference type="GO" id="GO:0008168">
    <property type="term" value="F:methyltransferase activity"/>
    <property type="evidence" value="ECO:0007669"/>
    <property type="project" value="TreeGrafter"/>
</dbReference>
<organism evidence="2 3">
    <name type="scientific">Apiotrichum porosum</name>
    <dbReference type="NCBI Taxonomy" id="105984"/>
    <lineage>
        <taxon>Eukaryota</taxon>
        <taxon>Fungi</taxon>
        <taxon>Dikarya</taxon>
        <taxon>Basidiomycota</taxon>
        <taxon>Agaricomycotina</taxon>
        <taxon>Tremellomycetes</taxon>
        <taxon>Trichosporonales</taxon>
        <taxon>Trichosporonaceae</taxon>
        <taxon>Apiotrichum</taxon>
    </lineage>
</organism>
<evidence type="ECO:0000313" key="3">
    <source>
        <dbReference type="Proteomes" id="UP000279236"/>
    </source>
</evidence>
<dbReference type="EMBL" id="RSCE01000004">
    <property type="protein sequence ID" value="RSH83092.1"/>
    <property type="molecule type" value="Genomic_DNA"/>
</dbReference>
<proteinExistence type="predicted"/>
<dbReference type="CDD" id="cd02440">
    <property type="entry name" value="AdoMet_MTases"/>
    <property type="match status" value="1"/>
</dbReference>
<evidence type="ECO:0000313" key="2">
    <source>
        <dbReference type="EMBL" id="RSH83092.1"/>
    </source>
</evidence>
<dbReference type="PANTHER" id="PTHR43591:SF105">
    <property type="entry name" value="METHYLTRANSFERASE DOMAIN-CONTAINING PROTEIN-RELATED"/>
    <property type="match status" value="1"/>
</dbReference>
<dbReference type="PANTHER" id="PTHR43591">
    <property type="entry name" value="METHYLTRANSFERASE"/>
    <property type="match status" value="1"/>
</dbReference>
<dbReference type="OrthoDB" id="2013972at2759"/>
<dbReference type="SUPFAM" id="SSF53335">
    <property type="entry name" value="S-adenosyl-L-methionine-dependent methyltransferases"/>
    <property type="match status" value="1"/>
</dbReference>
<name>A0A427XW77_9TREE</name>
<comment type="caution">
    <text evidence="2">The sequence shown here is derived from an EMBL/GenBank/DDBJ whole genome shotgun (WGS) entry which is preliminary data.</text>
</comment>
<protein>
    <recommendedName>
        <fullName evidence="4">Methyltransferase domain-containing protein</fullName>
    </recommendedName>
</protein>
<keyword evidence="3" id="KW-1185">Reference proteome</keyword>
<dbReference type="Pfam" id="PF13489">
    <property type="entry name" value="Methyltransf_23"/>
    <property type="match status" value="1"/>
</dbReference>
<dbReference type="Proteomes" id="UP000279236">
    <property type="component" value="Unassembled WGS sequence"/>
</dbReference>
<accession>A0A427XW77</accession>
<feature type="region of interest" description="Disordered" evidence="1">
    <location>
        <begin position="1"/>
        <end position="31"/>
    </location>
</feature>
<evidence type="ECO:0000256" key="1">
    <source>
        <dbReference type="SAM" id="MobiDB-lite"/>
    </source>
</evidence>
<sequence>MSAEGKDGQVADGDAASDADSLDLVRPPSPVNQPGTGVFSVLWGRPYSNQLWTYRFPVDQDEVTRLDRVHQAIRSAGLTFGPVDVLLDNPQRWPRLLDVGCGSGMWLTEVAVQFPRVDCVGIDFLEQQHVNAPRNVTFMQVNVPRGMGVLAAGSFDVVHIRQMIYAIPDYAGMLAQAYRVLRPGGILLIHEPNLLCYSAWQEYTPEQLGPALVQWSLAFRHGLSQRGVDMNVFNRMEQLAAAAGFTMTHPPHFHYHPLAPGNDNSEAQNETECTRALVAASRITIVEGGEYTHDTFSVLEGEVHAELDGHGAGGARARGLYSPWGFWWVRKE</sequence>
<dbReference type="InterPro" id="IPR029063">
    <property type="entry name" value="SAM-dependent_MTases_sf"/>
</dbReference>
<dbReference type="Gene3D" id="3.40.50.150">
    <property type="entry name" value="Vaccinia Virus protein VP39"/>
    <property type="match status" value="1"/>
</dbReference>
<gene>
    <name evidence="2" type="ORF">EHS24_006749</name>
</gene>
<dbReference type="RefSeq" id="XP_028477044.1">
    <property type="nucleotide sequence ID" value="XM_028622152.1"/>
</dbReference>
<dbReference type="STRING" id="105984.A0A427XW77"/>
<dbReference type="GeneID" id="39591292"/>
<reference evidence="2 3" key="1">
    <citation type="submission" date="2018-11" db="EMBL/GenBank/DDBJ databases">
        <title>Genome sequence of Apiotrichum porosum DSM 27194.</title>
        <authorList>
            <person name="Aliyu H."/>
            <person name="Gorte O."/>
            <person name="Ochsenreither K."/>
        </authorList>
    </citation>
    <scope>NUCLEOTIDE SEQUENCE [LARGE SCALE GENOMIC DNA]</scope>
    <source>
        <strain evidence="2 3">DSM 27194</strain>
    </source>
</reference>